<name>A0AAP0NN13_9MAGN</name>
<comment type="caution">
    <text evidence="1">The sequence shown here is derived from an EMBL/GenBank/DDBJ whole genome shotgun (WGS) entry which is preliminary data.</text>
</comment>
<evidence type="ECO:0000313" key="1">
    <source>
        <dbReference type="EMBL" id="KAK9110261.1"/>
    </source>
</evidence>
<proteinExistence type="predicted"/>
<accession>A0AAP0NN13</accession>
<keyword evidence="2" id="KW-1185">Reference proteome</keyword>
<dbReference type="EMBL" id="JBBNAE010000007">
    <property type="protein sequence ID" value="KAK9110261.1"/>
    <property type="molecule type" value="Genomic_DNA"/>
</dbReference>
<gene>
    <name evidence="1" type="ORF">Sjap_018321</name>
</gene>
<protein>
    <submittedName>
        <fullName evidence="1">Uncharacterized protein</fullName>
    </submittedName>
</protein>
<organism evidence="1 2">
    <name type="scientific">Stephania japonica</name>
    <dbReference type="NCBI Taxonomy" id="461633"/>
    <lineage>
        <taxon>Eukaryota</taxon>
        <taxon>Viridiplantae</taxon>
        <taxon>Streptophyta</taxon>
        <taxon>Embryophyta</taxon>
        <taxon>Tracheophyta</taxon>
        <taxon>Spermatophyta</taxon>
        <taxon>Magnoliopsida</taxon>
        <taxon>Ranunculales</taxon>
        <taxon>Menispermaceae</taxon>
        <taxon>Menispermoideae</taxon>
        <taxon>Cissampelideae</taxon>
        <taxon>Stephania</taxon>
    </lineage>
</organism>
<dbReference type="AlphaFoldDB" id="A0AAP0NN13"/>
<evidence type="ECO:0000313" key="2">
    <source>
        <dbReference type="Proteomes" id="UP001417504"/>
    </source>
</evidence>
<sequence>MLIEALLHQISSPSLARSQIFSIRRCNGARPSPWTLRCLPRPPRRGFSSGGRCTFRDLNRRSGVRISVPLVLRRRASRDLLSSKLKKGMDWRISVEQFRQS</sequence>
<dbReference type="Proteomes" id="UP001417504">
    <property type="component" value="Unassembled WGS sequence"/>
</dbReference>
<reference evidence="1 2" key="1">
    <citation type="submission" date="2024-01" db="EMBL/GenBank/DDBJ databases">
        <title>Genome assemblies of Stephania.</title>
        <authorList>
            <person name="Yang L."/>
        </authorList>
    </citation>
    <scope>NUCLEOTIDE SEQUENCE [LARGE SCALE GENOMIC DNA]</scope>
    <source>
        <strain evidence="1">QJT</strain>
        <tissue evidence="1">Leaf</tissue>
    </source>
</reference>